<dbReference type="AlphaFoldDB" id="A0AAV6TJG5"/>
<gene>
    <name evidence="1" type="ORF">JTE90_005411</name>
</gene>
<protein>
    <submittedName>
        <fullName evidence="1">Uncharacterized protein</fullName>
    </submittedName>
</protein>
<sequence length="70" mass="7971">MVDCEEDKKVDDVVSVNENQQSTLEHRIEAINTRVSCTLRKLFGSYKAFQLNGKDDACKEEDDGDDDDLM</sequence>
<dbReference type="Proteomes" id="UP000827092">
    <property type="component" value="Unassembled WGS sequence"/>
</dbReference>
<evidence type="ECO:0000313" key="1">
    <source>
        <dbReference type="EMBL" id="KAG8171753.1"/>
    </source>
</evidence>
<dbReference type="EMBL" id="JAFNEN010003588">
    <property type="protein sequence ID" value="KAG8171753.1"/>
    <property type="molecule type" value="Genomic_DNA"/>
</dbReference>
<reference evidence="1 2" key="1">
    <citation type="journal article" date="2022" name="Nat. Ecol. Evol.">
        <title>A masculinizing supergene underlies an exaggerated male reproductive morph in a spider.</title>
        <authorList>
            <person name="Hendrickx F."/>
            <person name="De Corte Z."/>
            <person name="Sonet G."/>
            <person name="Van Belleghem S.M."/>
            <person name="Kostlbacher S."/>
            <person name="Vangestel C."/>
        </authorList>
    </citation>
    <scope>NUCLEOTIDE SEQUENCE [LARGE SCALE GENOMIC DNA]</scope>
    <source>
        <strain evidence="1">W744_W776</strain>
    </source>
</reference>
<name>A0AAV6TJG5_9ARAC</name>
<keyword evidence="2" id="KW-1185">Reference proteome</keyword>
<proteinExistence type="predicted"/>
<evidence type="ECO:0000313" key="2">
    <source>
        <dbReference type="Proteomes" id="UP000827092"/>
    </source>
</evidence>
<comment type="caution">
    <text evidence="1">The sequence shown here is derived from an EMBL/GenBank/DDBJ whole genome shotgun (WGS) entry which is preliminary data.</text>
</comment>
<organism evidence="1 2">
    <name type="scientific">Oedothorax gibbosus</name>
    <dbReference type="NCBI Taxonomy" id="931172"/>
    <lineage>
        <taxon>Eukaryota</taxon>
        <taxon>Metazoa</taxon>
        <taxon>Ecdysozoa</taxon>
        <taxon>Arthropoda</taxon>
        <taxon>Chelicerata</taxon>
        <taxon>Arachnida</taxon>
        <taxon>Araneae</taxon>
        <taxon>Araneomorphae</taxon>
        <taxon>Entelegynae</taxon>
        <taxon>Araneoidea</taxon>
        <taxon>Linyphiidae</taxon>
        <taxon>Erigoninae</taxon>
        <taxon>Oedothorax</taxon>
    </lineage>
</organism>
<accession>A0AAV6TJG5</accession>